<dbReference type="Gene3D" id="1.10.1060.10">
    <property type="entry name" value="Alpha-helical ferredoxin"/>
    <property type="match status" value="1"/>
</dbReference>
<dbReference type="SUPFAM" id="SSF46548">
    <property type="entry name" value="alpha-helical ferredoxin"/>
    <property type="match status" value="1"/>
</dbReference>
<protein>
    <submittedName>
        <fullName evidence="4">FAD-dependent oxidoreductase</fullName>
    </submittedName>
</protein>
<dbReference type="Gene3D" id="3.30.43.10">
    <property type="entry name" value="Uridine Diphospho-n-acetylenolpyruvylglucosamine Reductase, domain 2"/>
    <property type="match status" value="1"/>
</dbReference>
<dbReference type="SUPFAM" id="SSF51971">
    <property type="entry name" value="Nucleotide-binding domain"/>
    <property type="match status" value="1"/>
</dbReference>
<dbReference type="Gene3D" id="3.30.390.50">
    <property type="entry name" value="CO dehydrogenase flavoprotein, C-terminal domain"/>
    <property type="match status" value="1"/>
</dbReference>
<dbReference type="PANTHER" id="PTHR42783:SF3">
    <property type="entry name" value="GLUTAMATE SYNTHASE [NADPH] SMALL CHAIN-RELATED"/>
    <property type="match status" value="1"/>
</dbReference>
<dbReference type="GO" id="GO:0051536">
    <property type="term" value="F:iron-sulfur cluster binding"/>
    <property type="evidence" value="ECO:0007669"/>
    <property type="project" value="InterPro"/>
</dbReference>
<dbReference type="PRINTS" id="PR00419">
    <property type="entry name" value="ADXRDTASE"/>
</dbReference>
<keyword evidence="1" id="KW-0285">Flavoprotein</keyword>
<dbReference type="InterPro" id="IPR028261">
    <property type="entry name" value="DPD_II"/>
</dbReference>
<reference evidence="4" key="2">
    <citation type="journal article" date="2021" name="PeerJ">
        <title>Extensive microbial diversity within the chicken gut microbiome revealed by metagenomics and culture.</title>
        <authorList>
            <person name="Gilroy R."/>
            <person name="Ravi A."/>
            <person name="Getino M."/>
            <person name="Pursley I."/>
            <person name="Horton D.L."/>
            <person name="Alikhan N.F."/>
            <person name="Baker D."/>
            <person name="Gharbi K."/>
            <person name="Hall N."/>
            <person name="Watson M."/>
            <person name="Adriaenssens E.M."/>
            <person name="Foster-Nyarko E."/>
            <person name="Jarju S."/>
            <person name="Secka A."/>
            <person name="Antonio M."/>
            <person name="Oren A."/>
            <person name="Chaudhuri R.R."/>
            <person name="La Ragione R."/>
            <person name="Hildebrand F."/>
            <person name="Pallen M.J."/>
        </authorList>
    </citation>
    <scope>NUCLEOTIDE SEQUENCE</scope>
    <source>
        <strain evidence="4">ChiHcec3-6078</strain>
    </source>
</reference>
<dbReference type="PROSITE" id="PS51387">
    <property type="entry name" value="FAD_PCMH"/>
    <property type="match status" value="1"/>
</dbReference>
<dbReference type="Pfam" id="PF07992">
    <property type="entry name" value="Pyr_redox_2"/>
    <property type="match status" value="1"/>
</dbReference>
<dbReference type="Pfam" id="PF14691">
    <property type="entry name" value="Fer4_20"/>
    <property type="match status" value="1"/>
</dbReference>
<evidence type="ECO:0000256" key="2">
    <source>
        <dbReference type="ARBA" id="ARBA00023002"/>
    </source>
</evidence>
<name>A0A9D1HZM3_9FIRM</name>
<dbReference type="Gene3D" id="3.30.465.10">
    <property type="match status" value="2"/>
</dbReference>
<dbReference type="SUPFAM" id="SSF56176">
    <property type="entry name" value="FAD-binding/transporter-associated domain-like"/>
    <property type="match status" value="2"/>
</dbReference>
<dbReference type="InterPro" id="IPR002346">
    <property type="entry name" value="Mopterin_DH_FAD-bd"/>
</dbReference>
<dbReference type="AlphaFoldDB" id="A0A9D1HZM3"/>
<gene>
    <name evidence="4" type="ORF">IAC50_03365</name>
</gene>
<evidence type="ECO:0000256" key="1">
    <source>
        <dbReference type="ARBA" id="ARBA00022630"/>
    </source>
</evidence>
<evidence type="ECO:0000259" key="3">
    <source>
        <dbReference type="PROSITE" id="PS51387"/>
    </source>
</evidence>
<dbReference type="InterPro" id="IPR016169">
    <property type="entry name" value="FAD-bd_PCMH_sub2"/>
</dbReference>
<dbReference type="InterPro" id="IPR023753">
    <property type="entry name" value="FAD/NAD-binding_dom"/>
</dbReference>
<evidence type="ECO:0000313" key="5">
    <source>
        <dbReference type="Proteomes" id="UP000824090"/>
    </source>
</evidence>
<dbReference type="Proteomes" id="UP000824090">
    <property type="component" value="Unassembled WGS sequence"/>
</dbReference>
<comment type="caution">
    <text evidence="4">The sequence shown here is derived from an EMBL/GenBank/DDBJ whole genome shotgun (WGS) entry which is preliminary data.</text>
</comment>
<dbReference type="GO" id="GO:0071949">
    <property type="term" value="F:FAD binding"/>
    <property type="evidence" value="ECO:0007669"/>
    <property type="project" value="InterPro"/>
</dbReference>
<proteinExistence type="predicted"/>
<dbReference type="SMART" id="SM01092">
    <property type="entry name" value="CO_deh_flav_C"/>
    <property type="match status" value="1"/>
</dbReference>
<dbReference type="Pfam" id="PF00941">
    <property type="entry name" value="FAD_binding_5"/>
    <property type="match status" value="1"/>
</dbReference>
<dbReference type="InterPro" id="IPR036318">
    <property type="entry name" value="FAD-bd_PCMH-like_sf"/>
</dbReference>
<dbReference type="InterPro" id="IPR009051">
    <property type="entry name" value="Helical_ferredxn"/>
</dbReference>
<feature type="domain" description="FAD-binding PCMH-type" evidence="3">
    <location>
        <begin position="1"/>
        <end position="202"/>
    </location>
</feature>
<dbReference type="Gene3D" id="3.50.50.60">
    <property type="entry name" value="FAD/NAD(P)-binding domain"/>
    <property type="match status" value="3"/>
</dbReference>
<dbReference type="InterPro" id="IPR016167">
    <property type="entry name" value="FAD-bd_PCMH_sub1"/>
</dbReference>
<sequence length="785" mass="86591">MINKFQYTRPGSVNEAVSEMQSGSNSRFIAGGTDIVGVINEKIKMTCPDKLVSLKDTGLDEIIEEGDRIRIGAMAKLSDIEDSKAVKEHFRVLWEAAHQVASPQIRHVATIGGNICQEPRCWYYRYQGDKFHCMRKGGSLCNAMMGSNIYHSLFGGAKVCPSPCEEQCPNGTSIPEYFDLIRKGDTDGAARLLWEMNPLAAVVGRVCPHTCQGECNRGQYDKAVSIRNIERTVGDYMLENAERLIEKPQEETGKKISVVGAGPAGLTAAYFLRRQGHQVTVYDANSRAGGMLRYGIPAYRLPRKIIDRIVEIFQGLGIVFVQNFSIGRDASLEELRDKSNAVFLAIGAWQSVPAGCPGDEAAGVEGGIEFLKKASEHIDTGVKGKVVAVIGGGNTAMDCCRTAKRLGAERVLNFYRRTEAEMPAEEDEIREARAEGIEFRYLVAPEEIISRDGRLKAVRLQKMELGEPDESGRRRPVPLVGEFETVEADLLLAAIGQRVDPDGLRVETTERNWIKVDERHKTSMDKVFAAGDSAIGPRTAIEAIADARKTADSINRFLGGDTVLRKKEFHQELFFDESCINESEPLLLEDIPVEERELDREDSSSASMEEIKREANRCYNCGCVAVSPSDTAPALIALGAVIRTSKRVIPAGEFFSAGVDTSTVLERDEIVREIIIEKKEAGEYQKYNKFRTRATIDFPIAGLAANFRVKGGVIEEARLVFSGVAPVPHRFTEVEELLKGKKPSEELAVKAADLSVKGVKILADNGFKVQVIRAYIRRAVMEASK</sequence>
<accession>A0A9D1HZM3</accession>
<dbReference type="InterPro" id="IPR005107">
    <property type="entry name" value="CO_DH_flav_C"/>
</dbReference>
<keyword evidence="2" id="KW-0560">Oxidoreductase</keyword>
<dbReference type="GO" id="GO:0016491">
    <property type="term" value="F:oxidoreductase activity"/>
    <property type="evidence" value="ECO:0007669"/>
    <property type="project" value="UniProtKB-KW"/>
</dbReference>
<dbReference type="SUPFAM" id="SSF55447">
    <property type="entry name" value="CO dehydrogenase flavoprotein C-terminal domain-like"/>
    <property type="match status" value="1"/>
</dbReference>
<evidence type="ECO:0000313" key="4">
    <source>
        <dbReference type="EMBL" id="HIU25526.1"/>
    </source>
</evidence>
<dbReference type="InterPro" id="IPR036188">
    <property type="entry name" value="FAD/NAD-bd_sf"/>
</dbReference>
<dbReference type="InterPro" id="IPR016166">
    <property type="entry name" value="FAD-bd_PCMH"/>
</dbReference>
<dbReference type="InterPro" id="IPR036683">
    <property type="entry name" value="CO_DH_flav_C_dom_sf"/>
</dbReference>
<dbReference type="PANTHER" id="PTHR42783">
    <property type="entry name" value="GLUTAMATE SYNTHASE [NADPH] SMALL CHAIN"/>
    <property type="match status" value="1"/>
</dbReference>
<organism evidence="4 5">
    <name type="scientific">Candidatus Allocopromorpha excrementigallinarum</name>
    <dbReference type="NCBI Taxonomy" id="2840742"/>
    <lineage>
        <taxon>Bacteria</taxon>
        <taxon>Bacillati</taxon>
        <taxon>Bacillota</taxon>
        <taxon>Clostridia</taxon>
        <taxon>Eubacteriales</taxon>
        <taxon>Eubacteriaceae</taxon>
        <taxon>Eubacteriaceae incertae sedis</taxon>
        <taxon>Candidatus Allocopromorpha</taxon>
    </lineage>
</organism>
<dbReference type="Pfam" id="PF03450">
    <property type="entry name" value="CO_deh_flav_C"/>
    <property type="match status" value="1"/>
</dbReference>
<dbReference type="EMBL" id="DVMP01000069">
    <property type="protein sequence ID" value="HIU25526.1"/>
    <property type="molecule type" value="Genomic_DNA"/>
</dbReference>
<reference evidence="4" key="1">
    <citation type="submission" date="2020-10" db="EMBL/GenBank/DDBJ databases">
        <authorList>
            <person name="Gilroy R."/>
        </authorList>
    </citation>
    <scope>NUCLEOTIDE SEQUENCE</scope>
    <source>
        <strain evidence="4">ChiHcec3-6078</strain>
    </source>
</reference>